<sequence>MAQLIKLGSTPELAEALALSEDQPLLIFKHSTRCPISAGAYEQMQSYLRGEPEEPVTYALIDVIESRDVSGEVAAKLGIEHQSPQAILVKNGKAVWNTSHSRITETALKEVLNGN</sequence>
<name>A0A089LQB2_9BACL</name>
<dbReference type="RefSeq" id="WP_038695485.1">
    <property type="nucleotide sequence ID" value="NZ_CP009286.1"/>
</dbReference>
<evidence type="ECO:0000313" key="2">
    <source>
        <dbReference type="Proteomes" id="UP000029507"/>
    </source>
</evidence>
<dbReference type="AlphaFoldDB" id="A0A089LQB2"/>
<dbReference type="STRING" id="169760.PSTEL_12225"/>
<dbReference type="EMBL" id="CP009286">
    <property type="protein sequence ID" value="AIQ63736.1"/>
    <property type="molecule type" value="Genomic_DNA"/>
</dbReference>
<dbReference type="NCBIfam" id="TIGR04019">
    <property type="entry name" value="B_thiol_YtxJ"/>
    <property type="match status" value="1"/>
</dbReference>
<organism evidence="1 2">
    <name type="scientific">Paenibacillus stellifer</name>
    <dbReference type="NCBI Taxonomy" id="169760"/>
    <lineage>
        <taxon>Bacteria</taxon>
        <taxon>Bacillati</taxon>
        <taxon>Bacillota</taxon>
        <taxon>Bacilli</taxon>
        <taxon>Bacillales</taxon>
        <taxon>Paenibacillaceae</taxon>
        <taxon>Paenibacillus</taxon>
    </lineage>
</organism>
<reference evidence="1 2" key="1">
    <citation type="submission" date="2014-08" db="EMBL/GenBank/DDBJ databases">
        <title>Comparative genomics of the Paenibacillus odorifer group.</title>
        <authorList>
            <person name="den Bakker H.C."/>
            <person name="Tsai Y.-C."/>
            <person name="Martin N."/>
            <person name="Korlach J."/>
            <person name="Wiedmann M."/>
        </authorList>
    </citation>
    <scope>NUCLEOTIDE SEQUENCE [LARGE SCALE GENOMIC DNA]</scope>
    <source>
        <strain evidence="1 2">DSM 14472</strain>
    </source>
</reference>
<dbReference type="SUPFAM" id="SSF52833">
    <property type="entry name" value="Thioredoxin-like"/>
    <property type="match status" value="1"/>
</dbReference>
<evidence type="ECO:0000313" key="1">
    <source>
        <dbReference type="EMBL" id="AIQ63736.1"/>
    </source>
</evidence>
<dbReference type="KEGG" id="pste:PSTEL_12225"/>
<accession>A0A089LQB2</accession>
<dbReference type="InterPro" id="IPR036249">
    <property type="entry name" value="Thioredoxin-like_sf"/>
</dbReference>
<dbReference type="Pfam" id="PF11009">
    <property type="entry name" value="BrxC"/>
    <property type="match status" value="1"/>
</dbReference>
<gene>
    <name evidence="1" type="ORF">PSTEL_12225</name>
</gene>
<proteinExistence type="predicted"/>
<dbReference type="InterPro" id="IPR022551">
    <property type="entry name" value="BrxC"/>
</dbReference>
<keyword evidence="2" id="KW-1185">Reference proteome</keyword>
<dbReference type="Proteomes" id="UP000029507">
    <property type="component" value="Chromosome"/>
</dbReference>
<dbReference type="HOGENOM" id="CLU_153787_1_0_9"/>
<dbReference type="OrthoDB" id="677051at2"/>
<protein>
    <submittedName>
        <fullName evidence="1">General stress protein</fullName>
    </submittedName>
</protein>
<dbReference type="Gene3D" id="3.40.30.10">
    <property type="entry name" value="Glutaredoxin"/>
    <property type="match status" value="1"/>
</dbReference>